<protein>
    <submittedName>
        <fullName evidence="1">Uncharacterized protein</fullName>
    </submittedName>
</protein>
<dbReference type="Proteomes" id="UP000193781">
    <property type="component" value="Unassembled WGS sequence"/>
</dbReference>
<name>A0A1X1ZF45_9MYCO</name>
<dbReference type="OrthoDB" id="4552463at2"/>
<gene>
    <name evidence="1" type="ORF">AWC17_05955</name>
</gene>
<evidence type="ECO:0000313" key="2">
    <source>
        <dbReference type="Proteomes" id="UP000193781"/>
    </source>
</evidence>
<dbReference type="AlphaFoldDB" id="A0A1X1ZF45"/>
<reference evidence="1 2" key="1">
    <citation type="submission" date="2016-01" db="EMBL/GenBank/DDBJ databases">
        <title>The new phylogeny of the genus Mycobacterium.</title>
        <authorList>
            <person name="Tarcisio F."/>
            <person name="Conor M."/>
            <person name="Antonella G."/>
            <person name="Elisabetta G."/>
            <person name="Giulia F.S."/>
            <person name="Sara T."/>
            <person name="Anna F."/>
            <person name="Clotilde B."/>
            <person name="Roberto B."/>
            <person name="Veronica D.S."/>
            <person name="Fabio R."/>
            <person name="Monica P."/>
            <person name="Olivier J."/>
            <person name="Enrico T."/>
            <person name="Nicola S."/>
        </authorList>
    </citation>
    <scope>NUCLEOTIDE SEQUENCE [LARGE SCALE GENOMIC DNA]</scope>
    <source>
        <strain evidence="1 2">DSM 44803</strain>
    </source>
</reference>
<sequence length="178" mass="20020">MGEYYIATFLDQAGRITRAVHPADYGISERLGVQTREGTPFLAAVETLLALDGGSRLVWAGDYAPAEPGQDTNLYWAIQPHQFVRFEGLIDHAAGITANTPRPSSRPAAHIYVCNADRREYFDKSALPLDDYEQPRNMLPVLTAYGYGRPGRWTRDRIYLTDTHPGHTWTKVPSLLWT</sequence>
<proteinExistence type="predicted"/>
<keyword evidence="2" id="KW-1185">Reference proteome</keyword>
<evidence type="ECO:0000313" key="1">
    <source>
        <dbReference type="EMBL" id="ORW21890.1"/>
    </source>
</evidence>
<dbReference type="EMBL" id="LQPH01000125">
    <property type="protein sequence ID" value="ORW21890.1"/>
    <property type="molecule type" value="Genomic_DNA"/>
</dbReference>
<accession>A0A1X1ZF45</accession>
<dbReference type="RefSeq" id="WP_085164848.1">
    <property type="nucleotide sequence ID" value="NZ_JACKSS010000170.1"/>
</dbReference>
<organism evidence="1 2">
    <name type="scientific">Mycobacterium nebraskense</name>
    <dbReference type="NCBI Taxonomy" id="244292"/>
    <lineage>
        <taxon>Bacteria</taxon>
        <taxon>Bacillati</taxon>
        <taxon>Actinomycetota</taxon>
        <taxon>Actinomycetes</taxon>
        <taxon>Mycobacteriales</taxon>
        <taxon>Mycobacteriaceae</taxon>
        <taxon>Mycobacterium</taxon>
    </lineage>
</organism>
<comment type="caution">
    <text evidence="1">The sequence shown here is derived from an EMBL/GenBank/DDBJ whole genome shotgun (WGS) entry which is preliminary data.</text>
</comment>